<organism evidence="1 2">
    <name type="scientific">Ceratodon purpureus</name>
    <name type="common">Fire moss</name>
    <name type="synonym">Dicranum purpureum</name>
    <dbReference type="NCBI Taxonomy" id="3225"/>
    <lineage>
        <taxon>Eukaryota</taxon>
        <taxon>Viridiplantae</taxon>
        <taxon>Streptophyta</taxon>
        <taxon>Embryophyta</taxon>
        <taxon>Bryophyta</taxon>
        <taxon>Bryophytina</taxon>
        <taxon>Bryopsida</taxon>
        <taxon>Dicranidae</taxon>
        <taxon>Pseudoditrichales</taxon>
        <taxon>Ditrichaceae</taxon>
        <taxon>Ceratodon</taxon>
    </lineage>
</organism>
<dbReference type="AlphaFoldDB" id="A0A8T0HVK6"/>
<accession>A0A8T0HVK6</accession>
<name>A0A8T0HVK6_CERPU</name>
<evidence type="ECO:0000313" key="2">
    <source>
        <dbReference type="Proteomes" id="UP000822688"/>
    </source>
</evidence>
<gene>
    <name evidence="1" type="ORF">KC19_VG320700</name>
</gene>
<sequence>MISSSSSDPHFELPRSGKRRFGGGGSCSSSCVFCMLCVYIRSADYRETFTRILLSFTIKSKKPVEWSGGNLAVKSVLLSWMSCIFWLQDPRLQQFLLVCLYQVRRLSQGNWVENELKINSTLYRSRAAEEKGSAT</sequence>
<reference evidence="1" key="1">
    <citation type="submission" date="2020-06" db="EMBL/GenBank/DDBJ databases">
        <title>WGS assembly of Ceratodon purpureus strain R40.</title>
        <authorList>
            <person name="Carey S.B."/>
            <person name="Jenkins J."/>
            <person name="Shu S."/>
            <person name="Lovell J.T."/>
            <person name="Sreedasyam A."/>
            <person name="Maumus F."/>
            <person name="Tiley G.P."/>
            <person name="Fernandez-Pozo N."/>
            <person name="Barry K."/>
            <person name="Chen C."/>
            <person name="Wang M."/>
            <person name="Lipzen A."/>
            <person name="Daum C."/>
            <person name="Saski C.A."/>
            <person name="Payton A.C."/>
            <person name="Mcbreen J.C."/>
            <person name="Conrad R.E."/>
            <person name="Kollar L.M."/>
            <person name="Olsson S."/>
            <person name="Huttunen S."/>
            <person name="Landis J.B."/>
            <person name="Wickett N.J."/>
            <person name="Johnson M.G."/>
            <person name="Rensing S.A."/>
            <person name="Grimwood J."/>
            <person name="Schmutz J."/>
            <person name="Mcdaniel S.F."/>
        </authorList>
    </citation>
    <scope>NUCLEOTIDE SEQUENCE</scope>
    <source>
        <strain evidence="1">R40</strain>
    </source>
</reference>
<proteinExistence type="predicted"/>
<dbReference type="Proteomes" id="UP000822688">
    <property type="component" value="Chromosome V"/>
</dbReference>
<protein>
    <submittedName>
        <fullName evidence="1">Uncharacterized protein</fullName>
    </submittedName>
</protein>
<dbReference type="EMBL" id="CM026426">
    <property type="protein sequence ID" value="KAG0575132.1"/>
    <property type="molecule type" value="Genomic_DNA"/>
</dbReference>
<keyword evidence="2" id="KW-1185">Reference proteome</keyword>
<comment type="caution">
    <text evidence="1">The sequence shown here is derived from an EMBL/GenBank/DDBJ whole genome shotgun (WGS) entry which is preliminary data.</text>
</comment>
<evidence type="ECO:0000313" key="1">
    <source>
        <dbReference type="EMBL" id="KAG0575132.1"/>
    </source>
</evidence>